<dbReference type="PANTHER" id="PTHR30012:SF0">
    <property type="entry name" value="TYPE II SECRETION SYSTEM PROTEIN F-RELATED"/>
    <property type="match status" value="1"/>
</dbReference>
<dbReference type="Gene3D" id="1.20.81.30">
    <property type="entry name" value="Type II secretion system (T2SS), domain F"/>
    <property type="match status" value="2"/>
</dbReference>
<evidence type="ECO:0000256" key="6">
    <source>
        <dbReference type="ARBA" id="ARBA00022692"/>
    </source>
</evidence>
<sequence>MARFSYVAKSLKGKRTGIIHGWTKKEAVTKLEQKGFRVIELNEVRETFWTKDIALKKGLKTSVLVVYLRQFAALLQAGITVIEATDMLAEQTENKRLKQALLSMRDTLDEGKPLSEAVKEHPDLFQPYMIHMIHAGEAGGMLDDVVRRLADYYEKQNQLKNKVLSALAYPIVVSIIAIFVVLFLMLQVVPTFVQMFAGFNAELPAITIFVLRISDYLTMNWYMILFFLFVLVLTILLFRDHKLLRGCRDWLLLRTPFIGRMLIIKEVALFTRTLSSLLISSVSIVEALKIVERMASLTVIKTILQDASLSIETGRSLAKPMKNRLLPPLLSHMIAVGERSGSLDEMLEKVADLYDSEIDQTTERMKALLEPLMIIILALIVGTIVISIVVPMFDIFNHVE</sequence>
<feature type="transmembrane region" description="Helical" evidence="10">
    <location>
        <begin position="219"/>
        <end position="238"/>
    </location>
</feature>
<dbReference type="GO" id="GO:0005886">
    <property type="term" value="C:plasma membrane"/>
    <property type="evidence" value="ECO:0007669"/>
    <property type="project" value="UniProtKB-SubCell"/>
</dbReference>
<evidence type="ECO:0000256" key="7">
    <source>
        <dbReference type="ARBA" id="ARBA00022989"/>
    </source>
</evidence>
<evidence type="ECO:0000259" key="11">
    <source>
        <dbReference type="Pfam" id="PF00482"/>
    </source>
</evidence>
<gene>
    <name evidence="12" type="ORF">CKF48_16935</name>
</gene>
<dbReference type="AlphaFoldDB" id="A0A248TL04"/>
<dbReference type="InterPro" id="IPR001992">
    <property type="entry name" value="T2SS_GspF/T4SS_PilC_CS"/>
</dbReference>
<dbReference type="InterPro" id="IPR042094">
    <property type="entry name" value="T2SS_GspF_sf"/>
</dbReference>
<evidence type="ECO:0000256" key="5">
    <source>
        <dbReference type="ARBA" id="ARBA00022519"/>
    </source>
</evidence>
<feature type="transmembrane region" description="Helical" evidence="10">
    <location>
        <begin position="372"/>
        <end position="393"/>
    </location>
</feature>
<dbReference type="FunFam" id="1.20.81.30:FF:000001">
    <property type="entry name" value="Type II secretion system protein F"/>
    <property type="match status" value="2"/>
</dbReference>
<keyword evidence="8 10" id="KW-0472">Membrane</keyword>
<dbReference type="PRINTS" id="PR00812">
    <property type="entry name" value="BCTERIALGSPF"/>
</dbReference>
<keyword evidence="6 9" id="KW-0812">Transmembrane</keyword>
<evidence type="ECO:0000256" key="10">
    <source>
        <dbReference type="SAM" id="Phobius"/>
    </source>
</evidence>
<evidence type="ECO:0000256" key="9">
    <source>
        <dbReference type="RuleBase" id="RU003923"/>
    </source>
</evidence>
<proteinExistence type="inferred from homology"/>
<evidence type="ECO:0000313" key="13">
    <source>
        <dbReference type="Proteomes" id="UP000215137"/>
    </source>
</evidence>
<dbReference type="PANTHER" id="PTHR30012">
    <property type="entry name" value="GENERAL SECRETION PATHWAY PROTEIN"/>
    <property type="match status" value="1"/>
</dbReference>
<evidence type="ECO:0000256" key="8">
    <source>
        <dbReference type="ARBA" id="ARBA00023136"/>
    </source>
</evidence>
<dbReference type="EMBL" id="CP022983">
    <property type="protein sequence ID" value="ASV68825.1"/>
    <property type="molecule type" value="Genomic_DNA"/>
</dbReference>
<feature type="transmembrane region" description="Helical" evidence="10">
    <location>
        <begin position="163"/>
        <end position="186"/>
    </location>
</feature>
<comment type="subcellular location">
    <subcellularLocation>
        <location evidence="1">Cell inner membrane</location>
        <topology evidence="1">Multi-pass membrane protein</topology>
    </subcellularLocation>
    <subcellularLocation>
        <location evidence="9">Cell membrane</location>
        <topology evidence="9">Multi-pass membrane protein</topology>
    </subcellularLocation>
</comment>
<evidence type="ECO:0000256" key="4">
    <source>
        <dbReference type="ARBA" id="ARBA00022475"/>
    </source>
</evidence>
<dbReference type="KEGG" id="bko:CKF48_16935"/>
<name>A0A248TL04_9BACI</name>
<evidence type="ECO:0000256" key="3">
    <source>
        <dbReference type="ARBA" id="ARBA00022448"/>
    </source>
</evidence>
<dbReference type="InterPro" id="IPR018076">
    <property type="entry name" value="T2SS_GspF_dom"/>
</dbReference>
<dbReference type="RefSeq" id="WP_095372392.1">
    <property type="nucleotide sequence ID" value="NZ_CP022983.1"/>
</dbReference>
<keyword evidence="5" id="KW-0997">Cell inner membrane</keyword>
<dbReference type="OrthoDB" id="9805682at2"/>
<evidence type="ECO:0000313" key="12">
    <source>
        <dbReference type="EMBL" id="ASV68825.1"/>
    </source>
</evidence>
<accession>A0A248TL04</accession>
<dbReference type="GO" id="GO:0009306">
    <property type="term" value="P:protein secretion"/>
    <property type="evidence" value="ECO:0007669"/>
    <property type="project" value="InterPro"/>
</dbReference>
<reference evidence="12 13" key="1">
    <citation type="submission" date="2017-08" db="EMBL/GenBank/DDBJ databases">
        <title>Complete Genome Sequence of Bacillus kochii Oregon-R-modENCODE STRAIN BDGP4, isolated from Drosophila melanogaster gut.</title>
        <authorList>
            <person name="Wan K.H."/>
            <person name="Yu C."/>
            <person name="Park S."/>
            <person name="Hammonds A.S."/>
            <person name="Booth B.W."/>
            <person name="Celniker S.E."/>
        </authorList>
    </citation>
    <scope>NUCLEOTIDE SEQUENCE [LARGE SCALE GENOMIC DNA]</scope>
    <source>
        <strain evidence="12 13">BDGP4</strain>
    </source>
</reference>
<feature type="domain" description="Type II secretion system protein GspF" evidence="11">
    <location>
        <begin position="67"/>
        <end position="190"/>
    </location>
</feature>
<protein>
    <submittedName>
        <fullName evidence="12">Type II secretion system protein F</fullName>
    </submittedName>
</protein>
<evidence type="ECO:0000256" key="1">
    <source>
        <dbReference type="ARBA" id="ARBA00004429"/>
    </source>
</evidence>
<dbReference type="InterPro" id="IPR003004">
    <property type="entry name" value="GspF/PilC"/>
</dbReference>
<keyword evidence="13" id="KW-1185">Reference proteome</keyword>
<dbReference type="Proteomes" id="UP000215137">
    <property type="component" value="Chromosome"/>
</dbReference>
<organism evidence="12 13">
    <name type="scientific">Cytobacillus kochii</name>
    <dbReference type="NCBI Taxonomy" id="859143"/>
    <lineage>
        <taxon>Bacteria</taxon>
        <taxon>Bacillati</taxon>
        <taxon>Bacillota</taxon>
        <taxon>Bacilli</taxon>
        <taxon>Bacillales</taxon>
        <taxon>Bacillaceae</taxon>
        <taxon>Cytobacillus</taxon>
    </lineage>
</organism>
<evidence type="ECO:0000256" key="2">
    <source>
        <dbReference type="ARBA" id="ARBA00005745"/>
    </source>
</evidence>
<keyword evidence="3 9" id="KW-0813">Transport</keyword>
<keyword evidence="7 10" id="KW-1133">Transmembrane helix</keyword>
<dbReference type="PROSITE" id="PS00874">
    <property type="entry name" value="T2SP_F"/>
    <property type="match status" value="1"/>
</dbReference>
<keyword evidence="4" id="KW-1003">Cell membrane</keyword>
<comment type="similarity">
    <text evidence="2 9">Belongs to the GSP F family.</text>
</comment>
<dbReference type="Pfam" id="PF00482">
    <property type="entry name" value="T2SSF"/>
    <property type="match status" value="2"/>
</dbReference>
<feature type="domain" description="Type II secretion system protein GspF" evidence="11">
    <location>
        <begin position="270"/>
        <end position="391"/>
    </location>
</feature>